<organism evidence="3 4">
    <name type="scientific">Massilia norwichensis</name>
    <dbReference type="NCBI Taxonomy" id="1442366"/>
    <lineage>
        <taxon>Bacteria</taxon>
        <taxon>Pseudomonadati</taxon>
        <taxon>Pseudomonadota</taxon>
        <taxon>Betaproteobacteria</taxon>
        <taxon>Burkholderiales</taxon>
        <taxon>Oxalobacteraceae</taxon>
        <taxon>Telluria group</taxon>
        <taxon>Massilia</taxon>
    </lineage>
</organism>
<dbReference type="InterPro" id="IPR036866">
    <property type="entry name" value="RibonucZ/Hydroxyglut_hydro"/>
</dbReference>
<feature type="domain" description="Metallo-beta-lactamase" evidence="2">
    <location>
        <begin position="45"/>
        <end position="238"/>
    </location>
</feature>
<dbReference type="Gene3D" id="3.60.15.10">
    <property type="entry name" value="Ribonuclease Z/Hydroxyacylglutathione hydrolase-like"/>
    <property type="match status" value="1"/>
</dbReference>
<feature type="signal peptide" evidence="1">
    <location>
        <begin position="1"/>
        <end position="20"/>
    </location>
</feature>
<dbReference type="RefSeq" id="WP_258848392.1">
    <property type="nucleotide sequence ID" value="NZ_JANUGX010000056.1"/>
</dbReference>
<dbReference type="EC" id="3.5.2.6" evidence="3"/>
<reference evidence="3 4" key="1">
    <citation type="submission" date="2022-08" db="EMBL/GenBank/DDBJ databases">
        <title>Reclassification of Massilia species as members of the genera Telluria, Duganella, Pseudoduganella, Mokoshia gen. nov. and Zemynaea gen. nov. using orthogonal and non-orthogonal genome-based approaches.</title>
        <authorList>
            <person name="Bowman J.P."/>
        </authorList>
    </citation>
    <scope>NUCLEOTIDE SEQUENCE [LARGE SCALE GENOMIC DNA]</scope>
    <source>
        <strain evidence="3 4">LMG 28164</strain>
    </source>
</reference>
<dbReference type="InterPro" id="IPR050855">
    <property type="entry name" value="NDM-1-like"/>
</dbReference>
<accession>A0ABT2AEH4</accession>
<dbReference type="GO" id="GO:0008800">
    <property type="term" value="F:beta-lactamase activity"/>
    <property type="evidence" value="ECO:0007669"/>
    <property type="project" value="UniProtKB-EC"/>
</dbReference>
<dbReference type="Proteomes" id="UP001205560">
    <property type="component" value="Unassembled WGS sequence"/>
</dbReference>
<name>A0ABT2AEH4_9BURK</name>
<proteinExistence type="predicted"/>
<comment type="caution">
    <text evidence="3">The sequence shown here is derived from an EMBL/GenBank/DDBJ whole genome shotgun (WGS) entry which is preliminary data.</text>
</comment>
<keyword evidence="3" id="KW-0378">Hydrolase</keyword>
<protein>
    <submittedName>
        <fullName evidence="3">Subclass B3 metallo-beta-lactamase</fullName>
        <ecNumber evidence="3">3.5.2.6</ecNumber>
    </submittedName>
</protein>
<keyword evidence="4" id="KW-1185">Reference proteome</keyword>
<dbReference type="NCBIfam" id="NF033105">
    <property type="entry name" value="bla_subclass_B3"/>
    <property type="match status" value="1"/>
</dbReference>
<evidence type="ECO:0000259" key="2">
    <source>
        <dbReference type="SMART" id="SM00849"/>
    </source>
</evidence>
<evidence type="ECO:0000256" key="1">
    <source>
        <dbReference type="SAM" id="SignalP"/>
    </source>
</evidence>
<dbReference type="NCBIfam" id="NF012229">
    <property type="entry name" value="bla_class_B_core"/>
    <property type="match status" value="1"/>
</dbReference>
<evidence type="ECO:0000313" key="3">
    <source>
        <dbReference type="EMBL" id="MCS0592624.1"/>
    </source>
</evidence>
<dbReference type="SMART" id="SM00849">
    <property type="entry name" value="Lactamase_B"/>
    <property type="match status" value="1"/>
</dbReference>
<dbReference type="SUPFAM" id="SSF56281">
    <property type="entry name" value="Metallo-hydrolase/oxidoreductase"/>
    <property type="match status" value="1"/>
</dbReference>
<dbReference type="PANTHER" id="PTHR42951">
    <property type="entry name" value="METALLO-BETA-LACTAMASE DOMAIN-CONTAINING"/>
    <property type="match status" value="1"/>
</dbReference>
<feature type="chain" id="PRO_5046820983" evidence="1">
    <location>
        <begin position="21"/>
        <end position="288"/>
    </location>
</feature>
<dbReference type="InterPro" id="IPR001279">
    <property type="entry name" value="Metallo-B-lactamas"/>
</dbReference>
<evidence type="ECO:0000313" key="4">
    <source>
        <dbReference type="Proteomes" id="UP001205560"/>
    </source>
</evidence>
<dbReference type="PANTHER" id="PTHR42951:SF17">
    <property type="entry name" value="METALLO-BETA-LACTAMASE DOMAIN-CONTAINING PROTEIN"/>
    <property type="match status" value="1"/>
</dbReference>
<gene>
    <name evidence="3" type="primary">bla</name>
    <name evidence="3" type="ORF">NX782_25925</name>
</gene>
<keyword evidence="1" id="KW-0732">Signal</keyword>
<dbReference type="Pfam" id="PF00753">
    <property type="entry name" value="Lactamase_B"/>
    <property type="match status" value="1"/>
</dbReference>
<dbReference type="EMBL" id="JANUGX010000056">
    <property type="protein sequence ID" value="MCS0592624.1"/>
    <property type="molecule type" value="Genomic_DNA"/>
</dbReference>
<sequence>MKKFFCLAAVLALAAPIVNAGPVEWAAPQDPFAVYGNTYYVGTHGIGAVLITSPAGHILIDGGPTGSSQQIAAHIRQLGFKVEDIRYILNGHEHFDHAGGIADLQKMSGATVLASPASAEVLRTGQPDKRDPQYPGLQAMTPIAKTRAVHDGEIVRLGPLAVTAHFTPGHTIGATSWTWQSSEGGKPMDIVYGDSLTAVVADGLSFSRNPLYPQAQADIERSIAAVEALKCDVLVSAHPEFSGLWEKKAQQATQGNAAFIDRDGCRKYAAKARAMLAKTLAAEMDKAQ</sequence>